<sequence length="431" mass="48396">MKSNIRPMRAPSRPICQLCDYISRQPGYRRSLIATAAIKARSIQRPQSTKQNVAFPTAPRRQFWTGHKLQEQELEIEHPRRTAENSVSLNARLQKVEEQIAYIKDSPKVEGEEVILEVFHALQAIAEQAIEIRSGQPQRAKLNLRQSSAGAILSLNADDSPSSGARRKRSTQASDNLPSPKYISELAVDLVKHPKVFISPSVLEAFVDLHKLIGRPQAIPEILHLYAHKPIPELGSSPPKFLTPSPKGYKQAVPAPIAEKALSIAIDAKDLSLALSVIDYTYCAPAWRSYKLVTKVLPPSIVATITPVALYMIANEMSFYSGYIDPWTFKVYAFMGLFTYATCTGTLGFVAMTTANDHFDRVVWRPGMPLFDRWVREDERAALDKIAGAWGFKESWKRGDEEGEDWEGLRQWILLRDMILDKPDLMPGMNA</sequence>
<proteinExistence type="predicted"/>
<dbReference type="AlphaFoldDB" id="A0A6A5Y2A6"/>
<organism evidence="3 4">
    <name type="scientific">Aaosphaeria arxii CBS 175.79</name>
    <dbReference type="NCBI Taxonomy" id="1450172"/>
    <lineage>
        <taxon>Eukaryota</taxon>
        <taxon>Fungi</taxon>
        <taxon>Dikarya</taxon>
        <taxon>Ascomycota</taxon>
        <taxon>Pezizomycotina</taxon>
        <taxon>Dothideomycetes</taxon>
        <taxon>Pleosporomycetidae</taxon>
        <taxon>Pleosporales</taxon>
        <taxon>Pleosporales incertae sedis</taxon>
        <taxon>Aaosphaeria</taxon>
    </lineage>
</organism>
<feature type="transmembrane region" description="Helical" evidence="2">
    <location>
        <begin position="334"/>
        <end position="355"/>
    </location>
</feature>
<dbReference type="GeneID" id="54281638"/>
<gene>
    <name evidence="3" type="ORF">BU24DRAFT_364327</name>
</gene>
<evidence type="ECO:0000313" key="3">
    <source>
        <dbReference type="EMBL" id="KAF2018960.1"/>
    </source>
</evidence>
<dbReference type="OrthoDB" id="5360701at2759"/>
<dbReference type="RefSeq" id="XP_033387299.1">
    <property type="nucleotide sequence ID" value="XM_033524241.1"/>
</dbReference>
<dbReference type="Proteomes" id="UP000799778">
    <property type="component" value="Unassembled WGS sequence"/>
</dbReference>
<keyword evidence="2" id="KW-0812">Transmembrane</keyword>
<keyword evidence="2" id="KW-1133">Transmembrane helix</keyword>
<evidence type="ECO:0000256" key="1">
    <source>
        <dbReference type="SAM" id="MobiDB-lite"/>
    </source>
</evidence>
<evidence type="ECO:0000313" key="4">
    <source>
        <dbReference type="Proteomes" id="UP000799778"/>
    </source>
</evidence>
<protein>
    <submittedName>
        <fullName evidence="3">Uncharacterized protein</fullName>
    </submittedName>
</protein>
<evidence type="ECO:0000256" key="2">
    <source>
        <dbReference type="SAM" id="Phobius"/>
    </source>
</evidence>
<keyword evidence="2" id="KW-0472">Membrane</keyword>
<name>A0A6A5Y2A6_9PLEO</name>
<keyword evidence="4" id="KW-1185">Reference proteome</keyword>
<dbReference type="EMBL" id="ML978067">
    <property type="protein sequence ID" value="KAF2018960.1"/>
    <property type="molecule type" value="Genomic_DNA"/>
</dbReference>
<reference evidence="3" key="1">
    <citation type="journal article" date="2020" name="Stud. Mycol.">
        <title>101 Dothideomycetes genomes: a test case for predicting lifestyles and emergence of pathogens.</title>
        <authorList>
            <person name="Haridas S."/>
            <person name="Albert R."/>
            <person name="Binder M."/>
            <person name="Bloem J."/>
            <person name="Labutti K."/>
            <person name="Salamov A."/>
            <person name="Andreopoulos B."/>
            <person name="Baker S."/>
            <person name="Barry K."/>
            <person name="Bills G."/>
            <person name="Bluhm B."/>
            <person name="Cannon C."/>
            <person name="Castanera R."/>
            <person name="Culley D."/>
            <person name="Daum C."/>
            <person name="Ezra D."/>
            <person name="Gonzalez J."/>
            <person name="Henrissat B."/>
            <person name="Kuo A."/>
            <person name="Liang C."/>
            <person name="Lipzen A."/>
            <person name="Lutzoni F."/>
            <person name="Magnuson J."/>
            <person name="Mondo S."/>
            <person name="Nolan M."/>
            <person name="Ohm R."/>
            <person name="Pangilinan J."/>
            <person name="Park H.-J."/>
            <person name="Ramirez L."/>
            <person name="Alfaro M."/>
            <person name="Sun H."/>
            <person name="Tritt A."/>
            <person name="Yoshinaga Y."/>
            <person name="Zwiers L.-H."/>
            <person name="Turgeon B."/>
            <person name="Goodwin S."/>
            <person name="Spatafora J."/>
            <person name="Crous P."/>
            <person name="Grigoriev I."/>
        </authorList>
    </citation>
    <scope>NUCLEOTIDE SEQUENCE</scope>
    <source>
        <strain evidence="3">CBS 175.79</strain>
    </source>
</reference>
<feature type="region of interest" description="Disordered" evidence="1">
    <location>
        <begin position="154"/>
        <end position="177"/>
    </location>
</feature>
<accession>A0A6A5Y2A6</accession>
<feature type="transmembrane region" description="Helical" evidence="2">
    <location>
        <begin position="296"/>
        <end position="314"/>
    </location>
</feature>